<accession>A0A1I3CDR4</accession>
<reference evidence="2" key="1">
    <citation type="submission" date="2016-10" db="EMBL/GenBank/DDBJ databases">
        <authorList>
            <person name="Varghese N."/>
            <person name="Submissions S."/>
        </authorList>
    </citation>
    <scope>NUCLEOTIDE SEQUENCE [LARGE SCALE GENOMIC DNA]</scope>
    <source>
        <strain evidence="2">DSM 26348</strain>
    </source>
</reference>
<protein>
    <submittedName>
        <fullName evidence="1">Arsenate reductase</fullName>
    </submittedName>
</protein>
<dbReference type="SUPFAM" id="SSF52788">
    <property type="entry name" value="Phosphotyrosine protein phosphatases I"/>
    <property type="match status" value="1"/>
</dbReference>
<evidence type="ECO:0000313" key="2">
    <source>
        <dbReference type="Proteomes" id="UP000199518"/>
    </source>
</evidence>
<dbReference type="PANTHER" id="PTHR43428:SF1">
    <property type="entry name" value="ARSENATE REDUCTASE"/>
    <property type="match status" value="1"/>
</dbReference>
<dbReference type="PANTHER" id="PTHR43428">
    <property type="entry name" value="ARSENATE REDUCTASE"/>
    <property type="match status" value="1"/>
</dbReference>
<organism evidence="1 2">
    <name type="scientific">Planctomicrobium piriforme</name>
    <dbReference type="NCBI Taxonomy" id="1576369"/>
    <lineage>
        <taxon>Bacteria</taxon>
        <taxon>Pseudomonadati</taxon>
        <taxon>Planctomycetota</taxon>
        <taxon>Planctomycetia</taxon>
        <taxon>Planctomycetales</taxon>
        <taxon>Planctomycetaceae</taxon>
        <taxon>Planctomicrobium</taxon>
    </lineage>
</organism>
<dbReference type="Gene3D" id="3.40.50.2300">
    <property type="match status" value="1"/>
</dbReference>
<dbReference type="AlphaFoldDB" id="A0A1I3CDR4"/>
<dbReference type="STRING" id="1576369.SAMN05421753_102221"/>
<keyword evidence="2" id="KW-1185">Reference proteome</keyword>
<evidence type="ECO:0000313" key="1">
    <source>
        <dbReference type="EMBL" id="SFH72181.1"/>
    </source>
</evidence>
<name>A0A1I3CDR4_9PLAN</name>
<proteinExistence type="predicted"/>
<dbReference type="InterPro" id="IPR036196">
    <property type="entry name" value="Ptyr_pPase_sf"/>
</dbReference>
<gene>
    <name evidence="1" type="ORF">SAMN05421753_102221</name>
</gene>
<dbReference type="EMBL" id="FOQD01000002">
    <property type="protein sequence ID" value="SFH72181.1"/>
    <property type="molecule type" value="Genomic_DNA"/>
</dbReference>
<dbReference type="Proteomes" id="UP000199518">
    <property type="component" value="Unassembled WGS sequence"/>
</dbReference>
<sequence length="241" mass="26304">MRARAGLRPAWLVAGFLSVLFSGTVVSANSLLPPVTEYVQARVVEFDEIPSDRRAVLDSFAKDLRSQLAAGKPVRLTFICTHNSRRSHFGQVWAAVAAWHYGVDGVSTFSGGTEATACNPRSVAALRRAGIDIAAAADEPNPHYTVRYADTAPALVCFSKVYDAPENPQTDFFAVMTCTEADQNCPLIHGALARISLPYKDPKAFDGTSEEADRYDERSRQIAREMLYVFSNVAGTLTTPR</sequence>